<sequence>MHSSGLDSMFWPKLIAILLAYLILHLLLNKAMRNWLHLERKKFFSYNFVNDVHKKGEWLIRITFVCIYILMFFLSISDPTPNLLLPSIILIFSIISTDLFRAVIEWKYSSNPKDYILTFSQLGLNIVFLFIVYNWFV</sequence>
<reference evidence="2 3" key="1">
    <citation type="submission" date="2021-01" db="EMBL/GenBank/DDBJ databases">
        <title>Genomic Encyclopedia of Type Strains, Phase IV (KMG-IV): sequencing the most valuable type-strain genomes for metagenomic binning, comparative biology and taxonomic classification.</title>
        <authorList>
            <person name="Goeker M."/>
        </authorList>
    </citation>
    <scope>NUCLEOTIDE SEQUENCE [LARGE SCALE GENOMIC DNA]</scope>
    <source>
        <strain evidence="2 3">DSM 24834</strain>
    </source>
</reference>
<keyword evidence="1" id="KW-0812">Transmembrane</keyword>
<comment type="caution">
    <text evidence="2">The sequence shown here is derived from an EMBL/GenBank/DDBJ whole genome shotgun (WGS) entry which is preliminary data.</text>
</comment>
<evidence type="ECO:0000256" key="1">
    <source>
        <dbReference type="SAM" id="Phobius"/>
    </source>
</evidence>
<protein>
    <recommendedName>
        <fullName evidence="4">DUF4181 domain-containing protein</fullName>
    </recommendedName>
</protein>
<dbReference type="EMBL" id="JAFBDZ010000002">
    <property type="protein sequence ID" value="MBM7585325.1"/>
    <property type="molecule type" value="Genomic_DNA"/>
</dbReference>
<dbReference type="Proteomes" id="UP001646157">
    <property type="component" value="Unassembled WGS sequence"/>
</dbReference>
<gene>
    <name evidence="2" type="ORF">JOC86_001867</name>
</gene>
<feature type="transmembrane region" description="Helical" evidence="1">
    <location>
        <begin position="58"/>
        <end position="77"/>
    </location>
</feature>
<feature type="transmembrane region" description="Helical" evidence="1">
    <location>
        <begin position="116"/>
        <end position="136"/>
    </location>
</feature>
<accession>A0ABS2NBY3</accession>
<feature type="transmembrane region" description="Helical" evidence="1">
    <location>
        <begin position="14"/>
        <end position="32"/>
    </location>
</feature>
<keyword evidence="1" id="KW-1133">Transmembrane helix</keyword>
<keyword evidence="3" id="KW-1185">Reference proteome</keyword>
<evidence type="ECO:0000313" key="3">
    <source>
        <dbReference type="Proteomes" id="UP001646157"/>
    </source>
</evidence>
<dbReference type="Pfam" id="PF13789">
    <property type="entry name" value="DUF4181"/>
    <property type="match status" value="1"/>
</dbReference>
<evidence type="ECO:0000313" key="2">
    <source>
        <dbReference type="EMBL" id="MBM7585325.1"/>
    </source>
</evidence>
<dbReference type="InterPro" id="IPR025441">
    <property type="entry name" value="DUF4181"/>
</dbReference>
<organism evidence="2 3">
    <name type="scientific">Rossellomorea pakistanensis</name>
    <dbReference type="NCBI Taxonomy" id="992288"/>
    <lineage>
        <taxon>Bacteria</taxon>
        <taxon>Bacillati</taxon>
        <taxon>Bacillota</taxon>
        <taxon>Bacilli</taxon>
        <taxon>Bacillales</taxon>
        <taxon>Bacillaceae</taxon>
        <taxon>Rossellomorea</taxon>
    </lineage>
</organism>
<keyword evidence="1" id="KW-0472">Membrane</keyword>
<name>A0ABS2NBY3_9BACI</name>
<evidence type="ECO:0008006" key="4">
    <source>
        <dbReference type="Google" id="ProtNLM"/>
    </source>
</evidence>
<feature type="transmembrane region" description="Helical" evidence="1">
    <location>
        <begin position="83"/>
        <end position="104"/>
    </location>
</feature>
<proteinExistence type="predicted"/>